<dbReference type="InterPro" id="IPR038740">
    <property type="entry name" value="BioF2-like_GNAT_dom"/>
</dbReference>
<name>A0A1G5PRD4_9GAMM</name>
<dbReference type="STRING" id="415747.SAMN03097708_00680"/>
<dbReference type="OrthoDB" id="4349922at2"/>
<dbReference type="GO" id="GO:0016740">
    <property type="term" value="F:transferase activity"/>
    <property type="evidence" value="ECO:0007669"/>
    <property type="project" value="UniProtKB-KW"/>
</dbReference>
<organism evidence="2 3">
    <name type="scientific">Thiohalomonas denitrificans</name>
    <dbReference type="NCBI Taxonomy" id="415747"/>
    <lineage>
        <taxon>Bacteria</taxon>
        <taxon>Pseudomonadati</taxon>
        <taxon>Pseudomonadota</taxon>
        <taxon>Gammaproteobacteria</taxon>
        <taxon>Thiohalomonadales</taxon>
        <taxon>Thiohalomonadaceae</taxon>
        <taxon>Thiohalomonas</taxon>
    </lineage>
</organism>
<evidence type="ECO:0000313" key="3">
    <source>
        <dbReference type="Proteomes" id="UP000199648"/>
    </source>
</evidence>
<keyword evidence="3" id="KW-1185">Reference proteome</keyword>
<keyword evidence="2" id="KW-0808">Transferase</keyword>
<dbReference type="RefSeq" id="WP_092992631.1">
    <property type="nucleotide sequence ID" value="NZ_FMWD01000002.1"/>
</dbReference>
<sequence length="384" mass="44351">MQKYIVTELTAGSHPPQWLISGWERLVREHGTIRLFQTPMWVLNYWQFRYREATNLRLLVGKDADQIIGIIPWVIQSSRSFPFFSTWRTVHAVGEYDADWICHPDYRETFVRMACDYFTRERRSWFRYLHSAMREDSGVLEPLKIECQSRGIPFRYEPSREIPFLETTDPRLIEQRLAGKFRQELGRKARKLQQLGPVSFENIAPRDAESLRSALGELFTVEASGWKGRAGTAIVLDPHTQGFWRAFTGDAAEQDLLMLHFLRLGDKAIAAQLGAVFGGTYYSLKLGYDEQFRSYGPGALMMRHTIQFCIDDPAISTYDFTGPAMPYMKGWTSRTRRAGMVTLGTPRRGVPPLFQLRWYGRKKLTAAREFGRAIRPTRSDARGV</sequence>
<proteinExistence type="predicted"/>
<dbReference type="InterPro" id="IPR016181">
    <property type="entry name" value="Acyl_CoA_acyltransferase"/>
</dbReference>
<dbReference type="Gene3D" id="3.40.630.30">
    <property type="match status" value="1"/>
</dbReference>
<accession>A0A1G5PRD4</accession>
<dbReference type="Proteomes" id="UP000199648">
    <property type="component" value="Unassembled WGS sequence"/>
</dbReference>
<evidence type="ECO:0000313" key="2">
    <source>
        <dbReference type="EMBL" id="SCZ52144.1"/>
    </source>
</evidence>
<protein>
    <submittedName>
        <fullName evidence="2">Acetyltransferase (GNAT) domain-containing protein</fullName>
    </submittedName>
</protein>
<dbReference type="EMBL" id="FMWD01000002">
    <property type="protein sequence ID" value="SCZ52144.1"/>
    <property type="molecule type" value="Genomic_DNA"/>
</dbReference>
<dbReference type="Pfam" id="PF13480">
    <property type="entry name" value="Acetyltransf_6"/>
    <property type="match status" value="1"/>
</dbReference>
<dbReference type="AlphaFoldDB" id="A0A1G5PRD4"/>
<reference evidence="2 3" key="1">
    <citation type="submission" date="2016-10" db="EMBL/GenBank/DDBJ databases">
        <authorList>
            <person name="de Groot N.N."/>
        </authorList>
    </citation>
    <scope>NUCLEOTIDE SEQUENCE [LARGE SCALE GENOMIC DNA]</scope>
    <source>
        <strain evidence="2 3">HLD2</strain>
    </source>
</reference>
<evidence type="ECO:0000259" key="1">
    <source>
        <dbReference type="Pfam" id="PF13480"/>
    </source>
</evidence>
<feature type="domain" description="BioF2-like acetyltransferase" evidence="1">
    <location>
        <begin position="180"/>
        <end position="327"/>
    </location>
</feature>
<dbReference type="SUPFAM" id="SSF55729">
    <property type="entry name" value="Acyl-CoA N-acyltransferases (Nat)"/>
    <property type="match status" value="1"/>
</dbReference>
<gene>
    <name evidence="2" type="ORF">SAMN03097708_00680</name>
</gene>